<sequence>MTLEDKTDALIKEIVEGVNDLVPTDWNDLYFFSDVSKYGGAVYFYYSETNNSGQYIDGMDIPEIRVVLVCNI</sequence>
<evidence type="ECO:0000313" key="1">
    <source>
        <dbReference type="EMBL" id="MFD0898265.1"/>
    </source>
</evidence>
<evidence type="ECO:0000313" key="2">
    <source>
        <dbReference type="Proteomes" id="UP001597104"/>
    </source>
</evidence>
<keyword evidence="2" id="KW-1185">Reference proteome</keyword>
<reference evidence="2" key="1">
    <citation type="journal article" date="2019" name="Int. J. Syst. Evol. Microbiol.">
        <title>The Global Catalogue of Microorganisms (GCM) 10K type strain sequencing project: providing services to taxonomists for standard genome sequencing and annotation.</title>
        <authorList>
            <consortium name="The Broad Institute Genomics Platform"/>
            <consortium name="The Broad Institute Genome Sequencing Center for Infectious Disease"/>
            <person name="Wu L."/>
            <person name="Ma J."/>
        </authorList>
    </citation>
    <scope>NUCLEOTIDE SEQUENCE [LARGE SCALE GENOMIC DNA]</scope>
    <source>
        <strain evidence="2">CCM 8925</strain>
    </source>
</reference>
<dbReference type="Pfam" id="PF04634">
    <property type="entry name" value="YezG-like"/>
    <property type="match status" value="1"/>
</dbReference>
<dbReference type="InterPro" id="IPR006728">
    <property type="entry name" value="YezG-like"/>
</dbReference>
<dbReference type="Gene3D" id="3.30.500.20">
    <property type="entry name" value="BH3703-like domains"/>
    <property type="match status" value="1"/>
</dbReference>
<proteinExistence type="predicted"/>
<dbReference type="SUPFAM" id="SSF160424">
    <property type="entry name" value="BH3703-like"/>
    <property type="match status" value="1"/>
</dbReference>
<name>A0ABW3EEU0_9LACO</name>
<dbReference type="Proteomes" id="UP001597104">
    <property type="component" value="Unassembled WGS sequence"/>
</dbReference>
<dbReference type="EMBL" id="JBHTIO010000050">
    <property type="protein sequence ID" value="MFD0898265.1"/>
    <property type="molecule type" value="Genomic_DNA"/>
</dbReference>
<dbReference type="InterPro" id="IPR036170">
    <property type="entry name" value="YezG-like_sf"/>
</dbReference>
<organism evidence="1 2">
    <name type="scientific">Loigolactobacillus binensis</name>
    <dbReference type="NCBI Taxonomy" id="2559922"/>
    <lineage>
        <taxon>Bacteria</taxon>
        <taxon>Bacillati</taxon>
        <taxon>Bacillota</taxon>
        <taxon>Bacilli</taxon>
        <taxon>Lactobacillales</taxon>
        <taxon>Lactobacillaceae</taxon>
        <taxon>Loigolactobacillus</taxon>
    </lineage>
</organism>
<dbReference type="RefSeq" id="WP_137638862.1">
    <property type="nucleotide sequence ID" value="NZ_BJDN01000049.1"/>
</dbReference>
<protein>
    <submittedName>
        <fullName evidence="1">Immunity protein YezG family protein</fullName>
    </submittedName>
</protein>
<accession>A0ABW3EEU0</accession>
<comment type="caution">
    <text evidence="1">The sequence shown here is derived from an EMBL/GenBank/DDBJ whole genome shotgun (WGS) entry which is preliminary data.</text>
</comment>
<gene>
    <name evidence="1" type="ORF">ACFQZ7_11090</name>
</gene>